<proteinExistence type="predicted"/>
<accession>A0A6A5BZL4</accession>
<comment type="caution">
    <text evidence="3">The sequence shown here is derived from an EMBL/GenBank/DDBJ whole genome shotgun (WGS) entry which is preliminary data.</text>
</comment>
<feature type="region of interest" description="Disordered" evidence="1">
    <location>
        <begin position="340"/>
        <end position="364"/>
    </location>
</feature>
<keyword evidence="4" id="KW-1185">Reference proteome</keyword>
<feature type="transmembrane region" description="Helical" evidence="2">
    <location>
        <begin position="282"/>
        <end position="301"/>
    </location>
</feature>
<feature type="transmembrane region" description="Helical" evidence="2">
    <location>
        <begin position="550"/>
        <end position="572"/>
    </location>
</feature>
<dbReference type="EMBL" id="VFQX01000028">
    <property type="protein sequence ID" value="KAF0979098.1"/>
    <property type="molecule type" value="Genomic_DNA"/>
</dbReference>
<feature type="region of interest" description="Disordered" evidence="1">
    <location>
        <begin position="388"/>
        <end position="412"/>
    </location>
</feature>
<keyword evidence="2" id="KW-0472">Membrane</keyword>
<feature type="compositionally biased region" description="Polar residues" evidence="1">
    <location>
        <begin position="351"/>
        <end position="363"/>
    </location>
</feature>
<feature type="compositionally biased region" description="Low complexity" evidence="1">
    <location>
        <begin position="520"/>
        <end position="540"/>
    </location>
</feature>
<gene>
    <name evidence="3" type="ORF">FDP41_002168</name>
</gene>
<feature type="region of interest" description="Disordered" evidence="1">
    <location>
        <begin position="436"/>
        <end position="540"/>
    </location>
</feature>
<evidence type="ECO:0000313" key="4">
    <source>
        <dbReference type="Proteomes" id="UP000444721"/>
    </source>
</evidence>
<feature type="transmembrane region" description="Helical" evidence="2">
    <location>
        <begin position="242"/>
        <end position="270"/>
    </location>
</feature>
<feature type="transmembrane region" description="Helical" evidence="2">
    <location>
        <begin position="42"/>
        <end position="67"/>
    </location>
</feature>
<name>A0A6A5BZL4_NAEFO</name>
<organism evidence="3 4">
    <name type="scientific">Naegleria fowleri</name>
    <name type="common">Brain eating amoeba</name>
    <dbReference type="NCBI Taxonomy" id="5763"/>
    <lineage>
        <taxon>Eukaryota</taxon>
        <taxon>Discoba</taxon>
        <taxon>Heterolobosea</taxon>
        <taxon>Tetramitia</taxon>
        <taxon>Eutetramitia</taxon>
        <taxon>Vahlkampfiidae</taxon>
        <taxon>Naegleria</taxon>
    </lineage>
</organism>
<dbReference type="GeneID" id="68109386"/>
<sequence>MFETQRMKARLSSSSSSLTQIFKFGGKQKVIIPRGSRGFMNLFFCSLEGLLLFVLLVMNEVVVLVVIGDEQNDPSSSSTVSPSSSFYPRMKYSNIPNVHQEIDNEWLYEMIRVVMYGITFALTYWKFIVIGMTVLMIASWAVKLITKEQRRPVGRCWNCGESLRLTRRQIDLGWKCPNTGCNAFNTVIHASLTGRTLKSIFMRFSIYSFILLQSAHLLFLLVGSETAKLLIGTSFEKSENKLYVVEFIMLILSVVGCILNVHSIGFSFLLASISFLSCKCRLALKGVLLFSSISITVLKTIKLNEVQMDMGDEYDYERYLEERKLINRYHSQHVIQSLDQSDQFEEESENTAESTGHAFSTDQPACDITNAVDNELYEIETVDLSQLSLSGETRHEQSNETQSPWSRDDHQYYKPPKYAKSYQELAKFSTHIIGTNVNTAGSSNSAETTKPKEEADTISMLSALTISSEEEDENMSDIPDLLSTNVSSTESPGRQQLNDVENNPVPTISTVVSAENAEQSSKTSISSPNNSPQTSSASANTSSSLNKYQAIGITFFMFSLTAVLAATLLNMYQISNYT</sequence>
<evidence type="ECO:0000256" key="2">
    <source>
        <dbReference type="SAM" id="Phobius"/>
    </source>
</evidence>
<evidence type="ECO:0000256" key="1">
    <source>
        <dbReference type="SAM" id="MobiDB-lite"/>
    </source>
</evidence>
<keyword evidence="2" id="KW-0812">Transmembrane</keyword>
<dbReference type="VEuPathDB" id="AmoebaDB:NF0093490"/>
<dbReference type="OrthoDB" id="10405053at2759"/>
<feature type="compositionally biased region" description="Polar residues" evidence="1">
    <location>
        <begin position="482"/>
        <end position="519"/>
    </location>
</feature>
<dbReference type="VEuPathDB" id="AmoebaDB:FDP41_002168"/>
<dbReference type="Proteomes" id="UP000444721">
    <property type="component" value="Unassembled WGS sequence"/>
</dbReference>
<reference evidence="3 4" key="1">
    <citation type="journal article" date="2019" name="Sci. Rep.">
        <title>Nanopore sequencing improves the draft genome of the human pathogenic amoeba Naegleria fowleri.</title>
        <authorList>
            <person name="Liechti N."/>
            <person name="Schurch N."/>
            <person name="Bruggmann R."/>
            <person name="Wittwer M."/>
        </authorList>
    </citation>
    <scope>NUCLEOTIDE SEQUENCE [LARGE SCALE GENOMIC DNA]</scope>
    <source>
        <strain evidence="3 4">ATCC 30894</strain>
    </source>
</reference>
<feature type="compositionally biased region" description="Polar residues" evidence="1">
    <location>
        <begin position="436"/>
        <end position="448"/>
    </location>
</feature>
<dbReference type="VEuPathDB" id="AmoebaDB:NfTy_034800"/>
<keyword evidence="2" id="KW-1133">Transmembrane helix</keyword>
<dbReference type="RefSeq" id="XP_044563811.1">
    <property type="nucleotide sequence ID" value="XM_044705333.1"/>
</dbReference>
<feature type="transmembrane region" description="Helical" evidence="2">
    <location>
        <begin position="113"/>
        <end position="142"/>
    </location>
</feature>
<dbReference type="AlphaFoldDB" id="A0A6A5BZL4"/>
<protein>
    <submittedName>
        <fullName evidence="3">Uncharacterized protein</fullName>
    </submittedName>
</protein>
<feature type="transmembrane region" description="Helical" evidence="2">
    <location>
        <begin position="204"/>
        <end position="222"/>
    </location>
</feature>
<evidence type="ECO:0000313" key="3">
    <source>
        <dbReference type="EMBL" id="KAF0979098.1"/>
    </source>
</evidence>